<feature type="domain" description="N-acetyltransferase" evidence="9">
    <location>
        <begin position="936"/>
        <end position="1100"/>
    </location>
</feature>
<dbReference type="InterPro" id="IPR008395">
    <property type="entry name" value="Agenet-like_dom"/>
</dbReference>
<dbReference type="OrthoDB" id="1903104at2759"/>
<dbReference type="Pfam" id="PF23209">
    <property type="entry name" value="IDM1_C"/>
    <property type="match status" value="1"/>
</dbReference>
<evidence type="ECO:0000256" key="3">
    <source>
        <dbReference type="ARBA" id="ARBA00022771"/>
    </source>
</evidence>
<dbReference type="Pfam" id="PF00628">
    <property type="entry name" value="PHD"/>
    <property type="match status" value="1"/>
</dbReference>
<gene>
    <name evidence="10" type="ORF">KP509_04G075300</name>
</gene>
<dbReference type="CDD" id="cd15532">
    <property type="entry name" value="PHD2_CHD_II"/>
    <property type="match status" value="1"/>
</dbReference>
<dbReference type="Pfam" id="PF22970">
    <property type="entry name" value="DUF7028"/>
    <property type="match status" value="1"/>
</dbReference>
<organism evidence="10 11">
    <name type="scientific">Ceratopteris richardii</name>
    <name type="common">Triangle waterfern</name>
    <dbReference type="NCBI Taxonomy" id="49495"/>
    <lineage>
        <taxon>Eukaryota</taxon>
        <taxon>Viridiplantae</taxon>
        <taxon>Streptophyta</taxon>
        <taxon>Embryophyta</taxon>
        <taxon>Tracheophyta</taxon>
        <taxon>Polypodiopsida</taxon>
        <taxon>Polypodiidae</taxon>
        <taxon>Polypodiales</taxon>
        <taxon>Pteridineae</taxon>
        <taxon>Pteridaceae</taxon>
        <taxon>Parkerioideae</taxon>
        <taxon>Ceratopteris</taxon>
    </lineage>
</organism>
<name>A0A8T2UYI2_CERRI</name>
<keyword evidence="11" id="KW-1185">Reference proteome</keyword>
<dbReference type="SUPFAM" id="SSF55729">
    <property type="entry name" value="Acyl-CoA N-acyltransferases (Nat)"/>
    <property type="match status" value="1"/>
</dbReference>
<comment type="subcellular location">
    <subcellularLocation>
        <location evidence="1">Nucleus</location>
    </subcellularLocation>
</comment>
<dbReference type="CDD" id="cd04301">
    <property type="entry name" value="NAT_SF"/>
    <property type="match status" value="1"/>
</dbReference>
<dbReference type="PROSITE" id="PS01359">
    <property type="entry name" value="ZF_PHD_1"/>
    <property type="match status" value="1"/>
</dbReference>
<protein>
    <submittedName>
        <fullName evidence="10">Uncharacterized protein</fullName>
    </submittedName>
</protein>
<dbReference type="InterPro" id="IPR001965">
    <property type="entry name" value="Znf_PHD"/>
</dbReference>
<dbReference type="InterPro" id="IPR042163">
    <property type="entry name" value="PHF12"/>
</dbReference>
<dbReference type="Gene3D" id="3.30.40.10">
    <property type="entry name" value="Zinc/RING finger domain, C3HC4 (zinc finger)"/>
    <property type="match status" value="1"/>
</dbReference>
<dbReference type="GO" id="GO:0005634">
    <property type="term" value="C:nucleus"/>
    <property type="evidence" value="ECO:0007669"/>
    <property type="project" value="UniProtKB-SubCell"/>
</dbReference>
<dbReference type="PROSITE" id="PS50016">
    <property type="entry name" value="ZF_PHD_2"/>
    <property type="match status" value="1"/>
</dbReference>
<dbReference type="InterPro" id="IPR056511">
    <property type="entry name" value="IDM1_C"/>
</dbReference>
<feature type="region of interest" description="Disordered" evidence="7">
    <location>
        <begin position="438"/>
        <end position="459"/>
    </location>
</feature>
<dbReference type="InterPro" id="IPR000182">
    <property type="entry name" value="GNAT_dom"/>
</dbReference>
<keyword evidence="2" id="KW-0479">Metal-binding</keyword>
<evidence type="ECO:0000259" key="8">
    <source>
        <dbReference type="PROSITE" id="PS50016"/>
    </source>
</evidence>
<dbReference type="SUPFAM" id="SSF57903">
    <property type="entry name" value="FYVE/PHD zinc finger"/>
    <property type="match status" value="1"/>
</dbReference>
<evidence type="ECO:0000256" key="7">
    <source>
        <dbReference type="SAM" id="MobiDB-lite"/>
    </source>
</evidence>
<dbReference type="PANTHER" id="PTHR46309:SF1">
    <property type="entry name" value="PHD FINGER PROTEIN 12"/>
    <property type="match status" value="1"/>
</dbReference>
<keyword evidence="5" id="KW-0539">Nucleus</keyword>
<dbReference type="SMART" id="SM00249">
    <property type="entry name" value="PHD"/>
    <property type="match status" value="2"/>
</dbReference>
<dbReference type="CDD" id="cd20405">
    <property type="entry name" value="Tudor_Agenet_AtDUF_rpt1_3"/>
    <property type="match status" value="1"/>
</dbReference>
<evidence type="ECO:0000256" key="6">
    <source>
        <dbReference type="PROSITE-ProRule" id="PRU00146"/>
    </source>
</evidence>
<dbReference type="InterPro" id="IPR016181">
    <property type="entry name" value="Acyl_CoA_acyltransferase"/>
</dbReference>
<dbReference type="Proteomes" id="UP000825935">
    <property type="component" value="Chromosome 4"/>
</dbReference>
<dbReference type="InterPro" id="IPR019787">
    <property type="entry name" value="Znf_PHD-finger"/>
</dbReference>
<dbReference type="GO" id="GO:0008270">
    <property type="term" value="F:zinc ion binding"/>
    <property type="evidence" value="ECO:0007669"/>
    <property type="project" value="UniProtKB-KW"/>
</dbReference>
<keyword evidence="4" id="KW-0862">Zinc</keyword>
<feature type="compositionally biased region" description="Polar residues" evidence="7">
    <location>
        <begin position="438"/>
        <end position="452"/>
    </location>
</feature>
<dbReference type="GO" id="GO:0003714">
    <property type="term" value="F:transcription corepressor activity"/>
    <property type="evidence" value="ECO:0007669"/>
    <property type="project" value="InterPro"/>
</dbReference>
<dbReference type="InterPro" id="IPR032308">
    <property type="entry name" value="TDBD"/>
</dbReference>
<dbReference type="InterPro" id="IPR019786">
    <property type="entry name" value="Zinc_finger_PHD-type_CS"/>
</dbReference>
<dbReference type="EMBL" id="CM035409">
    <property type="protein sequence ID" value="KAH7439768.1"/>
    <property type="molecule type" value="Genomic_DNA"/>
</dbReference>
<dbReference type="Gene3D" id="3.40.630.30">
    <property type="match status" value="1"/>
</dbReference>
<evidence type="ECO:0000313" key="10">
    <source>
        <dbReference type="EMBL" id="KAH7439768.1"/>
    </source>
</evidence>
<dbReference type="InterPro" id="IPR013083">
    <property type="entry name" value="Znf_RING/FYVE/PHD"/>
</dbReference>
<dbReference type="EMBL" id="CM035409">
    <property type="protein sequence ID" value="KAH7439767.1"/>
    <property type="molecule type" value="Genomic_DNA"/>
</dbReference>
<dbReference type="InterPro" id="IPR011011">
    <property type="entry name" value="Znf_FYVE_PHD"/>
</dbReference>
<dbReference type="OMA" id="FSEKWRY"/>
<feature type="domain" description="PHD-type" evidence="8">
    <location>
        <begin position="800"/>
        <end position="845"/>
    </location>
</feature>
<dbReference type="PANTHER" id="PTHR46309">
    <property type="entry name" value="PHD FINGER PROTEIN 12"/>
    <property type="match status" value="1"/>
</dbReference>
<reference evidence="10" key="1">
    <citation type="submission" date="2021-08" db="EMBL/GenBank/DDBJ databases">
        <title>WGS assembly of Ceratopteris richardii.</title>
        <authorList>
            <person name="Marchant D.B."/>
            <person name="Chen G."/>
            <person name="Jenkins J."/>
            <person name="Shu S."/>
            <person name="Leebens-Mack J."/>
            <person name="Grimwood J."/>
            <person name="Schmutz J."/>
            <person name="Soltis P."/>
            <person name="Soltis D."/>
            <person name="Chen Z.-H."/>
        </authorList>
    </citation>
    <scope>NUCLEOTIDE SEQUENCE</scope>
    <source>
        <strain evidence="10">Whitten #5841</strain>
        <tissue evidence="10">Leaf</tissue>
    </source>
</reference>
<dbReference type="SMART" id="SM00743">
    <property type="entry name" value="Agenet"/>
    <property type="match status" value="2"/>
</dbReference>
<dbReference type="InterPro" id="IPR014002">
    <property type="entry name" value="Agenet_dom_plant"/>
</dbReference>
<dbReference type="PROSITE" id="PS51186">
    <property type="entry name" value="GNAT"/>
    <property type="match status" value="1"/>
</dbReference>
<keyword evidence="3 6" id="KW-0863">Zinc-finger</keyword>
<comment type="caution">
    <text evidence="10">The sequence shown here is derived from an EMBL/GenBank/DDBJ whole genome shotgun (WGS) entry which is preliminary data.</text>
</comment>
<dbReference type="Pfam" id="PF05641">
    <property type="entry name" value="Agenet"/>
    <property type="match status" value="1"/>
</dbReference>
<dbReference type="Pfam" id="PF16135">
    <property type="entry name" value="TDBD"/>
    <property type="match status" value="1"/>
</dbReference>
<evidence type="ECO:0000256" key="4">
    <source>
        <dbReference type="ARBA" id="ARBA00022833"/>
    </source>
</evidence>
<dbReference type="GO" id="GO:0016747">
    <property type="term" value="F:acyltransferase activity, transferring groups other than amino-acyl groups"/>
    <property type="evidence" value="ECO:0007669"/>
    <property type="project" value="InterPro"/>
</dbReference>
<dbReference type="GO" id="GO:0006357">
    <property type="term" value="P:regulation of transcription by RNA polymerase II"/>
    <property type="evidence" value="ECO:0007669"/>
    <property type="project" value="TreeGrafter"/>
</dbReference>
<sequence>MDGEDKTLEESSRKLLSGELVEVRQKEIGLRGSWHPGKVVKVKHGRRVVEYEDLLTLDQSKKLQESIPFFCDNSSHVTTLRTKKGTEVDKPEVRGFIRPRPPPCHTPSPKDWRQGLLVDAFFNDAWWEGILLDDVPFSQADLKVKVLFPEEGDEQHISLNDLRVSQEWDGASGQWAICGYWPLHSSVEKMDLISLKELCRTPKGHLKTLWRRTRYSLLQMLKQRESECFNGPLLCTQPDQIANSDVRTSEKTVVLPHTGTLVQDPAKNSGDMTSFECDNGSMAAEVEIAVDEKITASSEGILTSPREEVKEKYVLTFTDVGWAEQEMLSGHGFWTPSKNKKALRKMRPKLSVNNIPSSKTTISSALTLNTQGTDSFLDRIDSRLKESLETSSISKTMKVMPSSAAEKFSISNSQLRELSAVDDAECNVEQAENLTDGFSISEQGTRSNNYSGHVQGKGSKCDRAAMSVSLGTNRVNLRQARLAAKQFLLDTGWKLEVRNRGPSAKEEVVYVSPSGSRYFSLIAACRGWKSQDNHDDNTFIEKGVEILKSYSMAEDLRCVRKLHSTQERAKQRFVSHDPQKGEAHQVDFKISDSLICAFDKTRVAQKSLECPSFSDMQANSSSQEDAMTKKKAISQIVGNQKKRKSEVLEGLPLTEVKRKRSRSSSKRGGCRMQVLLSFPGGNKELVLSKSAGELPQFKKSTVLSWLMDKGVLKENERVAYINKKDGHVMKYGHVTREGVVCNCCNEVFTLSNFEAHAGSKLHRPSANIFLDDGRSISDCQLEACALQDAKEKEGPMEINDDTCGVCGDGGEIVLCDHCPSTFHANCIGLEIIPEGDWYCPRCCCGICGSNQLSAHDIDSSMHRCEQCELEYHLICAQGHDSIPTPRMETSPWFCDSTCKEIFIALRALVGLSNPLEGGYCWTLLRSMKKDRGLLATSLEEMAEYHSKLSVAHGVMQECFVPMIDPRTNINLLSQAIYNRRSKVTRLNYTGFYTMVLEKGDEIISVATIRIHGARLAEMPLVGTRYQYRRQGMCRRLVQALEEMLRSIGVEKLILPAVPELLDTWMGAFNFIKITPEETRELSKLSLMTFPGTVLLQKYLPSNVLAKKFSPSQSTDQLHSSESLSCKPVEGILSMACPSLDNGVLNRRRAFIDAALSGIGQSPSKFNVYYKIPRSYRQYSSVAPRTPVTFEASKGSSYAFANGGKYKNRFKIRKHFESSGDCLMTSKAQNEEDIYTSVVITTTRSNRLVKSRRWVADGLKELRIAKQSKRTPVIPEFSSEPEGDFDSSQLFETLTHSNIGQECPNAQRVYVRTRRRTPISVESAEVYALEGTGRRDWFCNSTADSVLSDCQHGYNSLGFLFDQQEGNTNFIEDHENFSSNHRVDRFCPERESLDFEIKYVSPVCAKVYSRRNRKDTIHTSTSGGFSESSAADQNNIIEEKGMAASFEGTLWGLKSCSIVSEIPCESHEGERKIAIC</sequence>
<evidence type="ECO:0000259" key="9">
    <source>
        <dbReference type="PROSITE" id="PS51186"/>
    </source>
</evidence>
<proteinExistence type="predicted"/>
<dbReference type="InterPro" id="IPR054292">
    <property type="entry name" value="DUF7028"/>
</dbReference>
<evidence type="ECO:0000256" key="1">
    <source>
        <dbReference type="ARBA" id="ARBA00004123"/>
    </source>
</evidence>
<evidence type="ECO:0000313" key="11">
    <source>
        <dbReference type="Proteomes" id="UP000825935"/>
    </source>
</evidence>
<evidence type="ECO:0000256" key="2">
    <source>
        <dbReference type="ARBA" id="ARBA00022723"/>
    </source>
</evidence>
<accession>A0A8T2UYI2</accession>
<evidence type="ECO:0000256" key="5">
    <source>
        <dbReference type="ARBA" id="ARBA00023242"/>
    </source>
</evidence>